<keyword evidence="5 6" id="KW-0472">Membrane</keyword>
<evidence type="ECO:0000256" key="1">
    <source>
        <dbReference type="ARBA" id="ARBA00004651"/>
    </source>
</evidence>
<dbReference type="EMBL" id="CP159289">
    <property type="protein sequence ID" value="XCH24474.1"/>
    <property type="molecule type" value="Genomic_DNA"/>
</dbReference>
<accession>A0AAU8FIZ8</accession>
<dbReference type="PANTHER" id="PTHR40277">
    <property type="entry name" value="BLL5419 PROTEIN"/>
    <property type="match status" value="1"/>
</dbReference>
<feature type="transmembrane region" description="Helical" evidence="6">
    <location>
        <begin position="79"/>
        <end position="99"/>
    </location>
</feature>
<feature type="transmembrane region" description="Helical" evidence="6">
    <location>
        <begin position="119"/>
        <end position="140"/>
    </location>
</feature>
<evidence type="ECO:0000256" key="6">
    <source>
        <dbReference type="SAM" id="Phobius"/>
    </source>
</evidence>
<feature type="transmembrane region" description="Helical" evidence="6">
    <location>
        <begin position="147"/>
        <end position="165"/>
    </location>
</feature>
<organism evidence="7">
    <name type="scientific">Dyadobacter sp. 676</name>
    <dbReference type="NCBI Taxonomy" id="3088362"/>
    <lineage>
        <taxon>Bacteria</taxon>
        <taxon>Pseudomonadati</taxon>
        <taxon>Bacteroidota</taxon>
        <taxon>Cytophagia</taxon>
        <taxon>Cytophagales</taxon>
        <taxon>Spirosomataceae</taxon>
        <taxon>Dyadobacter</taxon>
    </lineage>
</organism>
<dbReference type="Pfam" id="PF03706">
    <property type="entry name" value="LPG_synthase_TM"/>
    <property type="match status" value="1"/>
</dbReference>
<dbReference type="PANTHER" id="PTHR40277:SF1">
    <property type="entry name" value="BLL5419 PROTEIN"/>
    <property type="match status" value="1"/>
</dbReference>
<comment type="subcellular location">
    <subcellularLocation>
        <location evidence="1">Cell membrane</location>
        <topology evidence="1">Multi-pass membrane protein</topology>
    </subcellularLocation>
</comment>
<sequence>MMTYLKWLLKFSVTVALLWWVFHRIDVESVSQAMGKADKWLLALAFVPYLASRVTASVRLTTILHVHEIGLSHYGGMHLHWVSMFYGMFLPGGLGGDAYKLLRLKQHFPAHGTLLLTRILLWDRIIGFVMLGALAGLIAMVRFYDNIMVLAIPVLALPAAWILWWSARKWLPGILPVLGRILLLSFGTQTFQLICTGFLLYSLGGYCHLEEYALLFLASSIATVFPLSIGGIGVRELVYLRGSALLAVSEPIAVTVSVLFDIIVTTTAVTGAALVIGQRPDALPGVHPAGKDAEIALK</sequence>
<feature type="transmembrane region" description="Helical" evidence="6">
    <location>
        <begin position="40"/>
        <end position="58"/>
    </location>
</feature>
<evidence type="ECO:0000256" key="2">
    <source>
        <dbReference type="ARBA" id="ARBA00022475"/>
    </source>
</evidence>
<dbReference type="InterPro" id="IPR022791">
    <property type="entry name" value="L-PG_synthase/AglD"/>
</dbReference>
<feature type="transmembrane region" description="Helical" evidence="6">
    <location>
        <begin position="252"/>
        <end position="276"/>
    </location>
</feature>
<evidence type="ECO:0000256" key="3">
    <source>
        <dbReference type="ARBA" id="ARBA00022692"/>
    </source>
</evidence>
<keyword evidence="4 6" id="KW-1133">Transmembrane helix</keyword>
<feature type="transmembrane region" description="Helical" evidence="6">
    <location>
        <begin position="212"/>
        <end position="232"/>
    </location>
</feature>
<evidence type="ECO:0000256" key="4">
    <source>
        <dbReference type="ARBA" id="ARBA00022989"/>
    </source>
</evidence>
<keyword evidence="2" id="KW-1003">Cell membrane</keyword>
<dbReference type="AlphaFoldDB" id="A0AAU8FIZ8"/>
<proteinExistence type="predicted"/>
<feature type="transmembrane region" description="Helical" evidence="6">
    <location>
        <begin position="177"/>
        <end position="200"/>
    </location>
</feature>
<dbReference type="RefSeq" id="WP_353719792.1">
    <property type="nucleotide sequence ID" value="NZ_CP159289.1"/>
</dbReference>
<gene>
    <name evidence="7" type="ORF">ABV298_29945</name>
</gene>
<keyword evidence="3 6" id="KW-0812">Transmembrane</keyword>
<dbReference type="GO" id="GO:0005886">
    <property type="term" value="C:plasma membrane"/>
    <property type="evidence" value="ECO:0007669"/>
    <property type="project" value="UniProtKB-SubCell"/>
</dbReference>
<evidence type="ECO:0000313" key="7">
    <source>
        <dbReference type="EMBL" id="XCH24474.1"/>
    </source>
</evidence>
<reference evidence="7" key="1">
    <citation type="submission" date="2024-06" db="EMBL/GenBank/DDBJ databases">
        <title>Sequencing and assembly of the genome of Dyadobacter sp. strain 676, a symbiont of Cyamopsis tetragonoloba.</title>
        <authorList>
            <person name="Guro P."/>
            <person name="Sazanova A."/>
            <person name="Kuznetsova I."/>
            <person name="Belimov A."/>
            <person name="Safronova V."/>
        </authorList>
    </citation>
    <scope>NUCLEOTIDE SEQUENCE</scope>
    <source>
        <strain evidence="7">676</strain>
    </source>
</reference>
<evidence type="ECO:0000256" key="5">
    <source>
        <dbReference type="ARBA" id="ARBA00023136"/>
    </source>
</evidence>
<protein>
    <submittedName>
        <fullName evidence="7">Lysylphosphatidylglycerol synthase transmembrane domain-containing protein</fullName>
    </submittedName>
</protein>
<name>A0AAU8FIZ8_9BACT</name>